<feature type="compositionally biased region" description="Basic residues" evidence="2">
    <location>
        <begin position="113"/>
        <end position="125"/>
    </location>
</feature>
<evidence type="ECO:0000256" key="3">
    <source>
        <dbReference type="SAM" id="SignalP"/>
    </source>
</evidence>
<feature type="chain" id="PRO_5009310047" evidence="3">
    <location>
        <begin position="19"/>
        <end position="221"/>
    </location>
</feature>
<feature type="compositionally biased region" description="Basic residues" evidence="2">
    <location>
        <begin position="200"/>
        <end position="215"/>
    </location>
</feature>
<feature type="coiled-coil region" evidence="1">
    <location>
        <begin position="44"/>
        <end position="71"/>
    </location>
</feature>
<feature type="region of interest" description="Disordered" evidence="2">
    <location>
        <begin position="108"/>
        <end position="130"/>
    </location>
</feature>
<keyword evidence="1" id="KW-0175">Coiled coil</keyword>
<evidence type="ECO:0000313" key="4">
    <source>
        <dbReference type="Proteomes" id="UP000095285"/>
    </source>
</evidence>
<sequence length="221" mass="25685">MILLAAFFITISSNIVRPESLACEQLIECYAKSRAKTDECLPYTEKRECRNDSLESELKELIDERISLYENCLREKSPTATTITNAKKKAKCDAILQKNPDKINKLVTNEKNKNKRKSRRPIHKGKKDDAQQKLCFREARKLKSYCGQLSKCCTISKLCKINTIIDEKIAAKRMEIRETDEQCHLEHYGSMKTKNDRNNKRGGRRRAGRQRRKFKNPNSNI</sequence>
<organism evidence="4 5">
    <name type="scientific">Loa loa</name>
    <name type="common">Eye worm</name>
    <name type="synonym">Filaria loa</name>
    <dbReference type="NCBI Taxonomy" id="7209"/>
    <lineage>
        <taxon>Eukaryota</taxon>
        <taxon>Metazoa</taxon>
        <taxon>Ecdysozoa</taxon>
        <taxon>Nematoda</taxon>
        <taxon>Chromadorea</taxon>
        <taxon>Rhabditida</taxon>
        <taxon>Spirurina</taxon>
        <taxon>Spiruromorpha</taxon>
        <taxon>Filarioidea</taxon>
        <taxon>Onchocercidae</taxon>
        <taxon>Loa</taxon>
    </lineage>
</organism>
<dbReference type="AlphaFoldDB" id="A0A1I7VG25"/>
<reference evidence="5" key="2">
    <citation type="submission" date="2016-11" db="UniProtKB">
        <authorList>
            <consortium name="WormBaseParasite"/>
        </authorList>
    </citation>
    <scope>IDENTIFICATION</scope>
</reference>
<keyword evidence="3" id="KW-0732">Signal</keyword>
<reference evidence="4" key="1">
    <citation type="submission" date="2012-04" db="EMBL/GenBank/DDBJ databases">
        <title>The Genome Sequence of Loa loa.</title>
        <authorList>
            <consortium name="The Broad Institute Genome Sequencing Platform"/>
            <consortium name="Broad Institute Genome Sequencing Center for Infectious Disease"/>
            <person name="Nutman T.B."/>
            <person name="Fink D.L."/>
            <person name="Russ C."/>
            <person name="Young S."/>
            <person name="Zeng Q."/>
            <person name="Gargeya S."/>
            <person name="Alvarado L."/>
            <person name="Berlin A."/>
            <person name="Chapman S.B."/>
            <person name="Chen Z."/>
            <person name="Freedman E."/>
            <person name="Gellesch M."/>
            <person name="Goldberg J."/>
            <person name="Griggs A."/>
            <person name="Gujja S."/>
            <person name="Heilman E.R."/>
            <person name="Heiman D."/>
            <person name="Howarth C."/>
            <person name="Mehta T."/>
            <person name="Neiman D."/>
            <person name="Pearson M."/>
            <person name="Roberts A."/>
            <person name="Saif S."/>
            <person name="Shea T."/>
            <person name="Shenoy N."/>
            <person name="Sisk P."/>
            <person name="Stolte C."/>
            <person name="Sykes S."/>
            <person name="White J."/>
            <person name="Yandava C."/>
            <person name="Haas B."/>
            <person name="Henn M.R."/>
            <person name="Nusbaum C."/>
            <person name="Birren B."/>
        </authorList>
    </citation>
    <scope>NUCLEOTIDE SEQUENCE [LARGE SCALE GENOMIC DNA]</scope>
</reference>
<proteinExistence type="predicted"/>
<evidence type="ECO:0000313" key="5">
    <source>
        <dbReference type="WBParaSite" id="EN70_215"/>
    </source>
</evidence>
<dbReference type="Proteomes" id="UP000095285">
    <property type="component" value="Unassembled WGS sequence"/>
</dbReference>
<evidence type="ECO:0000256" key="2">
    <source>
        <dbReference type="SAM" id="MobiDB-lite"/>
    </source>
</evidence>
<keyword evidence="4" id="KW-1185">Reference proteome</keyword>
<feature type="region of interest" description="Disordered" evidence="2">
    <location>
        <begin position="185"/>
        <end position="221"/>
    </location>
</feature>
<feature type="compositionally biased region" description="Basic and acidic residues" evidence="2">
    <location>
        <begin position="185"/>
        <end position="199"/>
    </location>
</feature>
<name>A0A1I7VG25_LOALO</name>
<feature type="signal peptide" evidence="3">
    <location>
        <begin position="1"/>
        <end position="18"/>
    </location>
</feature>
<evidence type="ECO:0000256" key="1">
    <source>
        <dbReference type="SAM" id="Coils"/>
    </source>
</evidence>
<protein>
    <submittedName>
        <fullName evidence="5">Uncharacterized protein</fullName>
    </submittedName>
</protein>
<accession>A0A1I7VG25</accession>
<dbReference type="WBParaSite" id="EN70_215">
    <property type="protein sequence ID" value="EN70_215"/>
    <property type="gene ID" value="EN70_215"/>
</dbReference>